<evidence type="ECO:0000313" key="3">
    <source>
        <dbReference type="Proteomes" id="UP000298663"/>
    </source>
</evidence>
<reference evidence="2 3" key="1">
    <citation type="journal article" date="2015" name="Genome Biol.">
        <title>Comparative genomics of Steinernema reveals deeply conserved gene regulatory networks.</title>
        <authorList>
            <person name="Dillman A.R."/>
            <person name="Macchietto M."/>
            <person name="Porter C.F."/>
            <person name="Rogers A."/>
            <person name="Williams B."/>
            <person name="Antoshechkin I."/>
            <person name="Lee M.M."/>
            <person name="Goodwin Z."/>
            <person name="Lu X."/>
            <person name="Lewis E.E."/>
            <person name="Goodrich-Blair H."/>
            <person name="Stock S.P."/>
            <person name="Adams B.J."/>
            <person name="Sternberg P.W."/>
            <person name="Mortazavi A."/>
        </authorList>
    </citation>
    <scope>NUCLEOTIDE SEQUENCE [LARGE SCALE GENOMIC DNA]</scope>
    <source>
        <strain evidence="2 3">ALL</strain>
    </source>
</reference>
<protein>
    <submittedName>
        <fullName evidence="2">Uncharacterized protein</fullName>
    </submittedName>
</protein>
<dbReference type="AlphaFoldDB" id="A0A4V6YST8"/>
<organism evidence="2 3">
    <name type="scientific">Steinernema carpocapsae</name>
    <name type="common">Entomopathogenic nematode</name>
    <dbReference type="NCBI Taxonomy" id="34508"/>
    <lineage>
        <taxon>Eukaryota</taxon>
        <taxon>Metazoa</taxon>
        <taxon>Ecdysozoa</taxon>
        <taxon>Nematoda</taxon>
        <taxon>Chromadorea</taxon>
        <taxon>Rhabditida</taxon>
        <taxon>Tylenchina</taxon>
        <taxon>Panagrolaimomorpha</taxon>
        <taxon>Strongyloidoidea</taxon>
        <taxon>Steinernematidae</taxon>
        <taxon>Steinernema</taxon>
    </lineage>
</organism>
<dbReference type="EMBL" id="CM016762">
    <property type="protein sequence ID" value="TMS33773.1"/>
    <property type="molecule type" value="Genomic_DNA"/>
</dbReference>
<dbReference type="EMBL" id="AZBU02000001">
    <property type="protein sequence ID" value="TMS33773.1"/>
    <property type="molecule type" value="Genomic_DNA"/>
</dbReference>
<accession>A0A4V6YST8</accession>
<evidence type="ECO:0000256" key="1">
    <source>
        <dbReference type="SAM" id="MobiDB-lite"/>
    </source>
</evidence>
<comment type="caution">
    <text evidence="2">The sequence shown here is derived from an EMBL/GenBank/DDBJ whole genome shotgun (WGS) entry which is preliminary data.</text>
</comment>
<name>A0A4V6YST8_STECR</name>
<sequence length="142" mass="15543">MPAMPFASSRRTEEMPFTRRACVAAPRGTTCGLTNSGSTCRATCKVQRGGNEDAGGGIYASPPPPDSWHSAWHFRCVKNMQANEADRESLKDRNKTPWFRKHGPATKTSCRRSVAARSSLVRRSFAAPFCMAEGDVETFKAA</sequence>
<reference evidence="2 3" key="2">
    <citation type="journal article" date="2019" name="G3 (Bethesda)">
        <title>Hybrid Assembly of the Genome of the Entomopathogenic Nematode Steinernema carpocapsae Identifies the X-Chromosome.</title>
        <authorList>
            <person name="Serra L."/>
            <person name="Macchietto M."/>
            <person name="Macias-Munoz A."/>
            <person name="McGill C.J."/>
            <person name="Rodriguez I.M."/>
            <person name="Rodriguez B."/>
            <person name="Murad R."/>
            <person name="Mortazavi A."/>
        </authorList>
    </citation>
    <scope>NUCLEOTIDE SEQUENCE [LARGE SCALE GENOMIC DNA]</scope>
    <source>
        <strain evidence="2 3">ALL</strain>
    </source>
</reference>
<feature type="region of interest" description="Disordered" evidence="1">
    <location>
        <begin position="85"/>
        <end position="105"/>
    </location>
</feature>
<dbReference type="Proteomes" id="UP000298663">
    <property type="component" value="Chromosome X"/>
</dbReference>
<feature type="compositionally biased region" description="Basic and acidic residues" evidence="1">
    <location>
        <begin position="85"/>
        <end position="95"/>
    </location>
</feature>
<proteinExistence type="predicted"/>
<evidence type="ECO:0000313" key="2">
    <source>
        <dbReference type="EMBL" id="TMS33773.1"/>
    </source>
</evidence>
<gene>
    <name evidence="2" type="ORF">L596_001470</name>
</gene>
<keyword evidence="3" id="KW-1185">Reference proteome</keyword>